<evidence type="ECO:0000313" key="2">
    <source>
        <dbReference type="Proteomes" id="UP000789702"/>
    </source>
</evidence>
<protein>
    <submittedName>
        <fullName evidence="1">13728_t:CDS:1</fullName>
    </submittedName>
</protein>
<evidence type="ECO:0000313" key="1">
    <source>
        <dbReference type="EMBL" id="CAG8546443.1"/>
    </source>
</evidence>
<sequence length="237" mass="27990">MKKNISYNIQTLTDKEQLKHELSYTSIKHFLFETSLIKNVNFNDRFQFPILYQVVDEKCIELQDQGFGEVEQSKGLTKEEIYQILSYLNSDNQTALRLTQKVIFWNTYLLGLCGGDHYQLLLSCFEFQPDRSLIFMIGCEKNNQGGLKGCNKYRKFSSRHIYIPEDLLNKEYKPVQNLQNYINIYPPDACEKFYLLLTRNLQEIQDENWFLKSEFGKHILSNMMNNIAQAFKINITD</sequence>
<keyword evidence="2" id="KW-1185">Reference proteome</keyword>
<dbReference type="EMBL" id="CAJVPU010005355">
    <property type="protein sequence ID" value="CAG8546443.1"/>
    <property type="molecule type" value="Genomic_DNA"/>
</dbReference>
<name>A0ACA9LRH1_9GLOM</name>
<gene>
    <name evidence="1" type="ORF">DHETER_LOCUS5030</name>
</gene>
<dbReference type="Proteomes" id="UP000789702">
    <property type="component" value="Unassembled WGS sequence"/>
</dbReference>
<reference evidence="1" key="1">
    <citation type="submission" date="2021-06" db="EMBL/GenBank/DDBJ databases">
        <authorList>
            <person name="Kallberg Y."/>
            <person name="Tangrot J."/>
            <person name="Rosling A."/>
        </authorList>
    </citation>
    <scope>NUCLEOTIDE SEQUENCE</scope>
    <source>
        <strain evidence="1">IL203A</strain>
    </source>
</reference>
<proteinExistence type="predicted"/>
<accession>A0ACA9LRH1</accession>
<comment type="caution">
    <text evidence="1">The sequence shown here is derived from an EMBL/GenBank/DDBJ whole genome shotgun (WGS) entry which is preliminary data.</text>
</comment>
<organism evidence="1 2">
    <name type="scientific">Dentiscutata heterogama</name>
    <dbReference type="NCBI Taxonomy" id="1316150"/>
    <lineage>
        <taxon>Eukaryota</taxon>
        <taxon>Fungi</taxon>
        <taxon>Fungi incertae sedis</taxon>
        <taxon>Mucoromycota</taxon>
        <taxon>Glomeromycotina</taxon>
        <taxon>Glomeromycetes</taxon>
        <taxon>Diversisporales</taxon>
        <taxon>Gigasporaceae</taxon>
        <taxon>Dentiscutata</taxon>
    </lineage>
</organism>